<reference evidence="1" key="1">
    <citation type="submission" date="2021-10" db="EMBL/GenBank/DDBJ databases">
        <title>Novel species in genus Arthrobacter.</title>
        <authorList>
            <person name="Liu Y."/>
        </authorList>
    </citation>
    <scope>NUCLEOTIDE SEQUENCE</scope>
    <source>
        <strain evidence="1">Zg-Y462</strain>
        <strain evidence="3">zg-Y462</strain>
    </source>
</reference>
<dbReference type="SUPFAM" id="SSF54637">
    <property type="entry name" value="Thioesterase/thiol ester dehydrase-isomerase"/>
    <property type="match status" value="1"/>
</dbReference>
<organism evidence="1 4">
    <name type="scientific">Arthrobacter zhangbolii</name>
    <dbReference type="NCBI Taxonomy" id="2886936"/>
    <lineage>
        <taxon>Bacteria</taxon>
        <taxon>Bacillati</taxon>
        <taxon>Actinomycetota</taxon>
        <taxon>Actinomycetes</taxon>
        <taxon>Micrococcales</taxon>
        <taxon>Micrococcaceae</taxon>
        <taxon>Arthrobacter</taxon>
    </lineage>
</organism>
<accession>A0A9X1MBG1</accession>
<evidence type="ECO:0000313" key="3">
    <source>
        <dbReference type="Proteomes" id="UP000829758"/>
    </source>
</evidence>
<protein>
    <submittedName>
        <fullName evidence="1">Acyl-CoA thioesterase</fullName>
    </submittedName>
</protein>
<sequence>MSTNPGVAPSALHCPVPMRWGDMDAYGHINNVEIVRMLEEARVHAFGPPGGTGGPGIAPAVPLFTDVPPGTQSLVVEHRIRYVAELTYRNIPADVDVWISALKGASLTLAYVISDPVTGKPCVRAETTLAFVDGTTGGLQRLTPEQKEMAAAYMGDPVFV</sequence>
<dbReference type="GO" id="GO:0047617">
    <property type="term" value="F:fatty acyl-CoA hydrolase activity"/>
    <property type="evidence" value="ECO:0007669"/>
    <property type="project" value="TreeGrafter"/>
</dbReference>
<dbReference type="Proteomes" id="UP000829758">
    <property type="component" value="Chromosome"/>
</dbReference>
<dbReference type="Pfam" id="PF13279">
    <property type="entry name" value="4HBT_2"/>
    <property type="match status" value="1"/>
</dbReference>
<dbReference type="PANTHER" id="PTHR31793">
    <property type="entry name" value="4-HYDROXYBENZOYL-COA THIOESTERASE FAMILY MEMBER"/>
    <property type="match status" value="1"/>
</dbReference>
<dbReference type="AlphaFoldDB" id="A0A9X1MBG1"/>
<dbReference type="EMBL" id="CP094984">
    <property type="protein sequence ID" value="UON92866.1"/>
    <property type="molecule type" value="Genomic_DNA"/>
</dbReference>
<dbReference type="InterPro" id="IPR050563">
    <property type="entry name" value="4-hydroxybenzoyl-CoA_TE"/>
</dbReference>
<gene>
    <name evidence="1" type="ORF">LJ755_15210</name>
    <name evidence="2" type="ORF">MUK71_04260</name>
</gene>
<dbReference type="InterPro" id="IPR029069">
    <property type="entry name" value="HotDog_dom_sf"/>
</dbReference>
<name>A0A9X1MBG1_9MICC</name>
<dbReference type="CDD" id="cd00586">
    <property type="entry name" value="4HBT"/>
    <property type="match status" value="1"/>
</dbReference>
<proteinExistence type="predicted"/>
<dbReference type="EMBL" id="JAJFZT010000011">
    <property type="protein sequence ID" value="MCC3274072.1"/>
    <property type="molecule type" value="Genomic_DNA"/>
</dbReference>
<evidence type="ECO:0000313" key="2">
    <source>
        <dbReference type="EMBL" id="UON92866.1"/>
    </source>
</evidence>
<dbReference type="Gene3D" id="3.10.129.10">
    <property type="entry name" value="Hotdog Thioesterase"/>
    <property type="match status" value="1"/>
</dbReference>
<evidence type="ECO:0000313" key="4">
    <source>
        <dbReference type="Proteomes" id="UP001155145"/>
    </source>
</evidence>
<dbReference type="PANTHER" id="PTHR31793:SF24">
    <property type="entry name" value="LONG-CHAIN ACYL-COA THIOESTERASE FADM"/>
    <property type="match status" value="1"/>
</dbReference>
<dbReference type="Proteomes" id="UP001155145">
    <property type="component" value="Unassembled WGS sequence"/>
</dbReference>
<evidence type="ECO:0000313" key="1">
    <source>
        <dbReference type="EMBL" id="MCC3274072.1"/>
    </source>
</evidence>
<keyword evidence="3" id="KW-1185">Reference proteome</keyword>
<dbReference type="RefSeq" id="WP_227929636.1">
    <property type="nucleotide sequence ID" value="NZ_CP094984.1"/>
</dbReference>